<evidence type="ECO:0000313" key="3">
    <source>
        <dbReference type="EMBL" id="MDN0074244.1"/>
    </source>
</evidence>
<dbReference type="PANTHER" id="PTHR30203">
    <property type="entry name" value="OUTER MEMBRANE CATION EFFLUX PROTEIN"/>
    <property type="match status" value="1"/>
</dbReference>
<sequence>MIRTTLSLAVLAALLTGCGTLAPDYYRPASPVPTSVSGPAYKAGNGDAKLFAATTWRDYFNDAKLQQLIQLSLDNNRDLRVAALNIEKARAEYQIQRADLFPSIDASGSGIGKRTPASLSSTGQTMVSHSYSANLGFSSYELDFFGRVRSLTNAALEQYLATEEARNSTQISLIAEVANAYLTLGADHEQLKLAQDTLTSQQSSFQLTQRSFELGVASELDLRQAQTSVETARVDVARYTGLVAQDENALTLLVGAAVPPDLQPVAEVDTVTAVQDVPADIPSEVLQRRPDIQQAEHLLKSANANIGAARAAFFPSITLTGLAGSASARLSDLFKAGAGAWSYIPQVNLPIFDGGRNLANLDVAKIEEKIAVAQYEKSIQSAFREVADALATRGTIDDELTAQQALVDATNRSYTLSDARYRKGVDSYLNVLDAQRSLYSAQQNLISIRLARQTNLVTLYKVFGGGWQQAPAANVPAKAG</sequence>
<organism evidence="3 4">
    <name type="scientific">Crenobacter oryzisoli</name>
    <dbReference type="NCBI Taxonomy" id="3056844"/>
    <lineage>
        <taxon>Bacteria</taxon>
        <taxon>Pseudomonadati</taxon>
        <taxon>Pseudomonadota</taxon>
        <taxon>Betaproteobacteria</taxon>
        <taxon>Neisseriales</taxon>
        <taxon>Neisseriaceae</taxon>
        <taxon>Crenobacter</taxon>
    </lineage>
</organism>
<evidence type="ECO:0000256" key="1">
    <source>
        <dbReference type="ARBA" id="ARBA00007613"/>
    </source>
</evidence>
<keyword evidence="2" id="KW-1134">Transmembrane beta strand</keyword>
<keyword evidence="4" id="KW-1185">Reference proteome</keyword>
<comment type="caution">
    <text evidence="3">The sequence shown here is derived from an EMBL/GenBank/DDBJ whole genome shotgun (WGS) entry which is preliminary data.</text>
</comment>
<keyword evidence="2" id="KW-0472">Membrane</keyword>
<dbReference type="PROSITE" id="PS51257">
    <property type="entry name" value="PROKAR_LIPOPROTEIN"/>
    <property type="match status" value="1"/>
</dbReference>
<accession>A0ABT7XKY5</accession>
<reference evidence="3" key="1">
    <citation type="submission" date="2023-06" db="EMBL/GenBank/DDBJ databases">
        <authorList>
            <person name="Zhang S."/>
        </authorList>
    </citation>
    <scope>NUCLEOTIDE SEQUENCE</scope>
    <source>
        <strain evidence="3">SG2303</strain>
    </source>
</reference>
<comment type="subcellular location">
    <subcellularLocation>
        <location evidence="2">Cell membrane</location>
        <topology evidence="2">Lipid-anchor</topology>
    </subcellularLocation>
</comment>
<dbReference type="Pfam" id="PF02321">
    <property type="entry name" value="OEP"/>
    <property type="match status" value="2"/>
</dbReference>
<feature type="chain" id="PRO_5044999802" evidence="2">
    <location>
        <begin position="23"/>
        <end position="480"/>
    </location>
</feature>
<feature type="signal peptide" evidence="2">
    <location>
        <begin position="1"/>
        <end position="22"/>
    </location>
</feature>
<dbReference type="PANTHER" id="PTHR30203:SF32">
    <property type="entry name" value="CATION EFFLUX SYSTEM PROTEIN CUSC"/>
    <property type="match status" value="1"/>
</dbReference>
<proteinExistence type="inferred from homology"/>
<dbReference type="NCBIfam" id="TIGR01845">
    <property type="entry name" value="outer_NodT"/>
    <property type="match status" value="1"/>
</dbReference>
<dbReference type="SUPFAM" id="SSF56954">
    <property type="entry name" value="Outer membrane efflux proteins (OEP)"/>
    <property type="match status" value="1"/>
</dbReference>
<evidence type="ECO:0000313" key="4">
    <source>
        <dbReference type="Proteomes" id="UP001168540"/>
    </source>
</evidence>
<evidence type="ECO:0000256" key="2">
    <source>
        <dbReference type="RuleBase" id="RU362097"/>
    </source>
</evidence>
<keyword evidence="2" id="KW-0564">Palmitate</keyword>
<dbReference type="Gene3D" id="1.20.1600.10">
    <property type="entry name" value="Outer membrane efflux proteins (OEP)"/>
    <property type="match status" value="1"/>
</dbReference>
<keyword evidence="2" id="KW-0732">Signal</keyword>
<keyword evidence="2" id="KW-0449">Lipoprotein</keyword>
<comment type="similarity">
    <text evidence="1 2">Belongs to the outer membrane factor (OMF) (TC 1.B.17) family.</text>
</comment>
<dbReference type="EMBL" id="JAUEDK010000006">
    <property type="protein sequence ID" value="MDN0074244.1"/>
    <property type="molecule type" value="Genomic_DNA"/>
</dbReference>
<gene>
    <name evidence="3" type="primary">adeC</name>
    <name evidence="3" type="ORF">QU481_04985</name>
</gene>
<dbReference type="InterPro" id="IPR003423">
    <property type="entry name" value="OMP_efflux"/>
</dbReference>
<dbReference type="Proteomes" id="UP001168540">
    <property type="component" value="Unassembled WGS sequence"/>
</dbReference>
<name>A0ABT7XKY5_9NEIS</name>
<dbReference type="InterPro" id="IPR010131">
    <property type="entry name" value="MdtP/NodT-like"/>
</dbReference>
<dbReference type="Gene3D" id="2.20.200.10">
    <property type="entry name" value="Outer membrane efflux proteins (OEP)"/>
    <property type="match status" value="1"/>
</dbReference>
<dbReference type="RefSeq" id="WP_289828798.1">
    <property type="nucleotide sequence ID" value="NZ_JAUEDK010000006.1"/>
</dbReference>
<protein>
    <submittedName>
        <fullName evidence="3">AdeC/AdeK/OprM family multidrug efflux complex outer membrane factor</fullName>
    </submittedName>
</protein>
<keyword evidence="2" id="KW-0812">Transmembrane</keyword>